<feature type="region of interest" description="Disordered" evidence="2">
    <location>
        <begin position="1"/>
        <end position="35"/>
    </location>
</feature>
<dbReference type="PROSITE" id="PS51371">
    <property type="entry name" value="CBS"/>
    <property type="match status" value="2"/>
</dbReference>
<dbReference type="AlphaFoldDB" id="A9BR39"/>
<evidence type="ECO:0000256" key="3">
    <source>
        <dbReference type="SAM" id="Phobius"/>
    </source>
</evidence>
<dbReference type="Pfam" id="PF04982">
    <property type="entry name" value="TM_HPP"/>
    <property type="match status" value="1"/>
</dbReference>
<dbReference type="SUPFAM" id="SSF54631">
    <property type="entry name" value="CBS-domain pair"/>
    <property type="match status" value="1"/>
</dbReference>
<organism evidence="5 6">
    <name type="scientific">Delftia acidovorans (strain DSM 14801 / SPH-1)</name>
    <dbReference type="NCBI Taxonomy" id="398578"/>
    <lineage>
        <taxon>Bacteria</taxon>
        <taxon>Pseudomonadati</taxon>
        <taxon>Pseudomonadota</taxon>
        <taxon>Betaproteobacteria</taxon>
        <taxon>Burkholderiales</taxon>
        <taxon>Comamonadaceae</taxon>
        <taxon>Delftia</taxon>
    </lineage>
</organism>
<dbReference type="PANTHER" id="PTHR33741">
    <property type="entry name" value="TRANSMEMBRANE PROTEIN DDB_G0269096-RELATED"/>
    <property type="match status" value="1"/>
</dbReference>
<dbReference type="Pfam" id="PF00571">
    <property type="entry name" value="CBS"/>
    <property type="match status" value="2"/>
</dbReference>
<proteinExistence type="predicted"/>
<evidence type="ECO:0000256" key="1">
    <source>
        <dbReference type="PROSITE-ProRule" id="PRU00703"/>
    </source>
</evidence>
<gene>
    <name evidence="5" type="ordered locus">Daci_0348</name>
</gene>
<protein>
    <submittedName>
        <fullName evidence="5">CBS domain containing membrane protein</fullName>
    </submittedName>
</protein>
<dbReference type="InterPro" id="IPR046342">
    <property type="entry name" value="CBS_dom_sf"/>
</dbReference>
<evidence type="ECO:0000259" key="4">
    <source>
        <dbReference type="PROSITE" id="PS51371"/>
    </source>
</evidence>
<dbReference type="PANTHER" id="PTHR33741:SF5">
    <property type="entry name" value="TRANSMEMBRANE PROTEIN DDB_G0269096-RELATED"/>
    <property type="match status" value="1"/>
</dbReference>
<feature type="domain" description="CBS" evidence="4">
    <location>
        <begin position="365"/>
        <end position="420"/>
    </location>
</feature>
<dbReference type="Gene3D" id="3.10.580.10">
    <property type="entry name" value="CBS-domain"/>
    <property type="match status" value="1"/>
</dbReference>
<evidence type="ECO:0000256" key="2">
    <source>
        <dbReference type="SAM" id="MobiDB-lite"/>
    </source>
</evidence>
<keyword evidence="3" id="KW-0812">Transmembrane</keyword>
<dbReference type="EMBL" id="CP000884">
    <property type="protein sequence ID" value="ABX32994.1"/>
    <property type="molecule type" value="Genomic_DNA"/>
</dbReference>
<dbReference type="SMART" id="SM00116">
    <property type="entry name" value="CBS"/>
    <property type="match status" value="2"/>
</dbReference>
<keyword evidence="3" id="KW-0472">Membrane</keyword>
<dbReference type="eggNOG" id="COG3448">
    <property type="taxonomic scope" value="Bacteria"/>
</dbReference>
<evidence type="ECO:0000313" key="5">
    <source>
        <dbReference type="EMBL" id="ABX32994.1"/>
    </source>
</evidence>
<keyword evidence="3" id="KW-1133">Transmembrane helix</keyword>
<dbReference type="Proteomes" id="UP000000784">
    <property type="component" value="Chromosome"/>
</dbReference>
<name>A9BR39_DELAS</name>
<feature type="transmembrane region" description="Helical" evidence="3">
    <location>
        <begin position="104"/>
        <end position="124"/>
    </location>
</feature>
<reference evidence="6" key="2">
    <citation type="submission" date="2007-11" db="EMBL/GenBank/DDBJ databases">
        <title>Complete sequence of Delftia acidovorans DSM 14801 / SPH-1.</title>
        <authorList>
            <person name="Copeland A."/>
            <person name="Lucas S."/>
            <person name="Lapidus A."/>
            <person name="Barry K."/>
            <person name="Glavina del Rio T."/>
            <person name="Dalin E."/>
            <person name="Tice H."/>
            <person name="Pitluck S."/>
            <person name="Lowry S."/>
            <person name="Clum A."/>
            <person name="Schmutz J."/>
            <person name="Larimer F."/>
            <person name="Land M."/>
            <person name="Hauser L."/>
            <person name="Kyrpides N."/>
            <person name="Kim E."/>
            <person name="Schleheck D."/>
            <person name="Richardson P."/>
        </authorList>
    </citation>
    <scope>NUCLEOTIDE SEQUENCE [LARGE SCALE GENOMIC DNA]</scope>
    <source>
        <strain evidence="6">DSM 14801 / SPH-1</strain>
    </source>
</reference>
<feature type="transmembrane region" description="Helical" evidence="3">
    <location>
        <begin position="170"/>
        <end position="194"/>
    </location>
</feature>
<keyword evidence="6" id="KW-1185">Reference proteome</keyword>
<feature type="transmembrane region" description="Helical" evidence="3">
    <location>
        <begin position="80"/>
        <end position="98"/>
    </location>
</feature>
<dbReference type="HOGENOM" id="CLU_040397_1_1_4"/>
<dbReference type="InterPro" id="IPR000644">
    <property type="entry name" value="CBS_dom"/>
</dbReference>
<feature type="domain" description="CBS" evidence="4">
    <location>
        <begin position="275"/>
        <end position="334"/>
    </location>
</feature>
<dbReference type="KEGG" id="dac:Daci_0348"/>
<feature type="transmembrane region" description="Helical" evidence="3">
    <location>
        <begin position="52"/>
        <end position="73"/>
    </location>
</feature>
<reference evidence="5 6" key="1">
    <citation type="journal article" date="2004" name="Appl. Environ. Microbiol.">
        <title>Mineralization of individual congeners of linear alkylbenzenesulfonate by defined pairs of heterotrophic bacteria.</title>
        <authorList>
            <person name="Schleheck D."/>
            <person name="Knepper T.P."/>
            <person name="Fischer K."/>
            <person name="Cook A.M."/>
        </authorList>
    </citation>
    <scope>NUCLEOTIDE SEQUENCE [LARGE SCALE GENOMIC DNA]</scope>
    <source>
        <strain evidence="6">DSM 14801 / SPH-1</strain>
    </source>
</reference>
<sequence length="420" mass="44850">MLPARAASLPKMTRFCSPPPGPRRQRQKDNKAMGWNRKAWGPVVPRPAPADMWRVAMGSIVGMGLATALVWLAHAGTWDLPLRLFAPLGATAVLLFAVPTSPLAQPWSCVVGNTVSALWALFVLQWCPPQLAPALAVGGAIGCMLLTRSLHPPGGAMALLTVLNAKASLAAGWMLPFLPVGALTLGLVLAATALHRATGRRYPHHADTAPKAAPADAAHRHASRLGLSHADLEALLLRFGQENNLEADDLAELLAAAEETAIEHRLGGVRCAQLMTRDPVSCSLDDDVHAVAARFRAHPAKSLPVLNADGGLAGTVSRAELYEWLWMSPVRPAESAAKPSLLNWLGQRLPGKTRAAPRLSELPQLVHAPELSVDEDTPVGQLLDALARHSVPCIPVMREGRLTGLITRTDLMRLLLQPGR</sequence>
<dbReference type="InterPro" id="IPR058581">
    <property type="entry name" value="TM_HPP"/>
</dbReference>
<evidence type="ECO:0000313" key="6">
    <source>
        <dbReference type="Proteomes" id="UP000000784"/>
    </source>
</evidence>
<dbReference type="InterPro" id="IPR007065">
    <property type="entry name" value="HPP"/>
</dbReference>
<dbReference type="STRING" id="398578.Daci_0348"/>
<accession>A9BR39</accession>
<keyword evidence="1" id="KW-0129">CBS domain</keyword>
<feature type="transmembrane region" description="Helical" evidence="3">
    <location>
        <begin position="131"/>
        <end position="150"/>
    </location>
</feature>